<dbReference type="Proteomes" id="UP000624244">
    <property type="component" value="Unassembled WGS sequence"/>
</dbReference>
<gene>
    <name evidence="1" type="ORF">GGP41_007568</name>
</gene>
<organism evidence="1 2">
    <name type="scientific">Cochliobolus sativus</name>
    <name type="common">Common root rot and spot blotch fungus</name>
    <name type="synonym">Bipolaris sorokiniana</name>
    <dbReference type="NCBI Taxonomy" id="45130"/>
    <lineage>
        <taxon>Eukaryota</taxon>
        <taxon>Fungi</taxon>
        <taxon>Dikarya</taxon>
        <taxon>Ascomycota</taxon>
        <taxon>Pezizomycotina</taxon>
        <taxon>Dothideomycetes</taxon>
        <taxon>Pleosporomycetidae</taxon>
        <taxon>Pleosporales</taxon>
        <taxon>Pleosporineae</taxon>
        <taxon>Pleosporaceae</taxon>
        <taxon>Bipolaris</taxon>
    </lineage>
</organism>
<protein>
    <submittedName>
        <fullName evidence="1">Uncharacterized protein</fullName>
    </submittedName>
</protein>
<name>A0A8H6DSE1_COCSA</name>
<evidence type="ECO:0000313" key="1">
    <source>
        <dbReference type="EMBL" id="KAF5844590.1"/>
    </source>
</evidence>
<dbReference type="EMBL" id="WNKQ01000022">
    <property type="protein sequence ID" value="KAF5844590.1"/>
    <property type="molecule type" value="Genomic_DNA"/>
</dbReference>
<proteinExistence type="predicted"/>
<comment type="caution">
    <text evidence="1">The sequence shown here is derived from an EMBL/GenBank/DDBJ whole genome shotgun (WGS) entry which is preliminary data.</text>
</comment>
<dbReference type="AlphaFoldDB" id="A0A8H6DSE1"/>
<evidence type="ECO:0000313" key="2">
    <source>
        <dbReference type="Proteomes" id="UP000624244"/>
    </source>
</evidence>
<accession>A0A8H6DSE1</accession>
<sequence>MLPTVATAPKVTSRLLNKVFYLTGGPRSFLCMITRAHTPLDGFCRALKECWRRIPSSLIQTLVVLMPRRLTACRAARGY</sequence>
<reference evidence="1" key="1">
    <citation type="submission" date="2019-11" db="EMBL/GenBank/DDBJ databases">
        <title>Bipolaris sorokiniana Genome sequencing.</title>
        <authorList>
            <person name="Wang H."/>
        </authorList>
    </citation>
    <scope>NUCLEOTIDE SEQUENCE</scope>
</reference>